<gene>
    <name evidence="1" type="ORF">MRB53_010764</name>
</gene>
<dbReference type="Proteomes" id="UP001234297">
    <property type="component" value="Chromosome 3"/>
</dbReference>
<keyword evidence="2" id="KW-1185">Reference proteome</keyword>
<evidence type="ECO:0000313" key="2">
    <source>
        <dbReference type="Proteomes" id="UP001234297"/>
    </source>
</evidence>
<dbReference type="EMBL" id="CM056811">
    <property type="protein sequence ID" value="KAJ8636497.1"/>
    <property type="molecule type" value="Genomic_DNA"/>
</dbReference>
<name>A0ACC2LTP5_PERAE</name>
<accession>A0ACC2LTP5</accession>
<sequence>MYGSENGGLPMYYAQIKKVESPKFTFHTARLEPCPSGNGILWASNELPFGCGSFKLRTGETKINETSRKFSHQVTAVAWTGDQYSFFPWNGEVWAIFKNWSAEWTLTDLKH</sequence>
<organism evidence="1 2">
    <name type="scientific">Persea americana</name>
    <name type="common">Avocado</name>
    <dbReference type="NCBI Taxonomy" id="3435"/>
    <lineage>
        <taxon>Eukaryota</taxon>
        <taxon>Viridiplantae</taxon>
        <taxon>Streptophyta</taxon>
        <taxon>Embryophyta</taxon>
        <taxon>Tracheophyta</taxon>
        <taxon>Spermatophyta</taxon>
        <taxon>Magnoliopsida</taxon>
        <taxon>Magnoliidae</taxon>
        <taxon>Laurales</taxon>
        <taxon>Lauraceae</taxon>
        <taxon>Persea</taxon>
    </lineage>
</organism>
<proteinExistence type="predicted"/>
<comment type="caution">
    <text evidence="1">The sequence shown here is derived from an EMBL/GenBank/DDBJ whole genome shotgun (WGS) entry which is preliminary data.</text>
</comment>
<protein>
    <submittedName>
        <fullName evidence="1">Uncharacterized protein</fullName>
    </submittedName>
</protein>
<evidence type="ECO:0000313" key="1">
    <source>
        <dbReference type="EMBL" id="KAJ8636497.1"/>
    </source>
</evidence>
<reference evidence="1 2" key="1">
    <citation type="journal article" date="2022" name="Hortic Res">
        <title>A haplotype resolved chromosomal level avocado genome allows analysis of novel avocado genes.</title>
        <authorList>
            <person name="Nath O."/>
            <person name="Fletcher S.J."/>
            <person name="Hayward A."/>
            <person name="Shaw L.M."/>
            <person name="Masouleh A.K."/>
            <person name="Furtado A."/>
            <person name="Henry R.J."/>
            <person name="Mitter N."/>
        </authorList>
    </citation>
    <scope>NUCLEOTIDE SEQUENCE [LARGE SCALE GENOMIC DNA]</scope>
    <source>
        <strain evidence="2">cv. Hass</strain>
    </source>
</reference>